<keyword evidence="1" id="KW-0472">Membrane</keyword>
<dbReference type="Proteomes" id="UP000184287">
    <property type="component" value="Unassembled WGS sequence"/>
</dbReference>
<keyword evidence="1" id="KW-0812">Transmembrane</keyword>
<organism evidence="2 3">
    <name type="scientific">Pedobacter caeni</name>
    <dbReference type="NCBI Taxonomy" id="288992"/>
    <lineage>
        <taxon>Bacteria</taxon>
        <taxon>Pseudomonadati</taxon>
        <taxon>Bacteroidota</taxon>
        <taxon>Sphingobacteriia</taxon>
        <taxon>Sphingobacteriales</taxon>
        <taxon>Sphingobacteriaceae</taxon>
        <taxon>Pedobacter</taxon>
    </lineage>
</organism>
<dbReference type="AlphaFoldDB" id="A0A1M5M3G3"/>
<keyword evidence="3" id="KW-1185">Reference proteome</keyword>
<sequence>MPNENQPLEIRSNEMEEIVGQVPHWIIRWGICVLFSVGIIGFIITKYVSFPDILAAQVLVQAKQQPGKVTVRREDAQQEFKLLIKEGQQVTIGDTLLIRRDTKTNINYPIITPMEGKIYISYGIDEKNTLDYVIWVVPKTSSFDIKIKYSNRGAGNVKTGQIVKINLYDYPNSQYGFLEGKITSILPVQLNEQHQAYVKLEHTKLITSNNMELPILSTMQGDGEILLNDRSIFQRIFGSIL</sequence>
<protein>
    <recommendedName>
        <fullName evidence="4">HlyD family secretion protein</fullName>
    </recommendedName>
</protein>
<keyword evidence="1" id="KW-1133">Transmembrane helix</keyword>
<feature type="transmembrane region" description="Helical" evidence="1">
    <location>
        <begin position="25"/>
        <end position="44"/>
    </location>
</feature>
<reference evidence="3" key="1">
    <citation type="submission" date="2016-11" db="EMBL/GenBank/DDBJ databases">
        <authorList>
            <person name="Varghese N."/>
            <person name="Submissions S."/>
        </authorList>
    </citation>
    <scope>NUCLEOTIDE SEQUENCE [LARGE SCALE GENOMIC DNA]</scope>
    <source>
        <strain evidence="3">DSM 16990</strain>
    </source>
</reference>
<name>A0A1M5M3G3_9SPHI</name>
<dbReference type="OrthoDB" id="7057889at2"/>
<evidence type="ECO:0008006" key="4">
    <source>
        <dbReference type="Google" id="ProtNLM"/>
    </source>
</evidence>
<evidence type="ECO:0000313" key="2">
    <source>
        <dbReference type="EMBL" id="SHG71854.1"/>
    </source>
</evidence>
<dbReference type="EMBL" id="FQUQ01000007">
    <property type="protein sequence ID" value="SHG71854.1"/>
    <property type="molecule type" value="Genomic_DNA"/>
</dbReference>
<accession>A0A1M5M3G3</accession>
<proteinExistence type="predicted"/>
<dbReference type="STRING" id="288992.SAMN04488522_10752"/>
<dbReference type="RefSeq" id="WP_073236912.1">
    <property type="nucleotide sequence ID" value="NZ_FQUQ01000007.1"/>
</dbReference>
<gene>
    <name evidence="2" type="ORF">SAMN04488522_10752</name>
</gene>
<evidence type="ECO:0000313" key="3">
    <source>
        <dbReference type="Proteomes" id="UP000184287"/>
    </source>
</evidence>
<evidence type="ECO:0000256" key="1">
    <source>
        <dbReference type="SAM" id="Phobius"/>
    </source>
</evidence>